<dbReference type="GO" id="GO:0160104">
    <property type="term" value="F:tRNA (guanine(26)-N2)-dimethyltransferase activity"/>
    <property type="evidence" value="ECO:0007669"/>
    <property type="project" value="UniProtKB-EC"/>
</dbReference>
<reference evidence="10 11" key="1">
    <citation type="journal article" date="2017" name="Mol. Biol. Evol.">
        <title>The 4-celled Tetrabaena socialis nuclear genome reveals the essential components for genetic control of cell number at the origin of multicellularity in the volvocine lineage.</title>
        <authorList>
            <person name="Featherston J."/>
            <person name="Arakaki Y."/>
            <person name="Hanschen E.R."/>
            <person name="Ferris P.J."/>
            <person name="Michod R.E."/>
            <person name="Olson B.J.S.C."/>
            <person name="Nozaki H."/>
            <person name="Durand P.M."/>
        </authorList>
    </citation>
    <scope>NUCLEOTIDE SEQUENCE [LARGE SCALE GENOMIC DNA]</scope>
    <source>
        <strain evidence="10 11">NIES-571</strain>
    </source>
</reference>
<dbReference type="GO" id="GO:0002940">
    <property type="term" value="P:tRNA N2-guanine methylation"/>
    <property type="evidence" value="ECO:0007669"/>
    <property type="project" value="TreeGrafter"/>
</dbReference>
<keyword evidence="5 9" id="KW-0819">tRNA processing</keyword>
<evidence type="ECO:0000256" key="2">
    <source>
        <dbReference type="ARBA" id="ARBA00022603"/>
    </source>
</evidence>
<keyword evidence="3 9" id="KW-0808">Transferase</keyword>
<evidence type="ECO:0000256" key="3">
    <source>
        <dbReference type="ARBA" id="ARBA00022679"/>
    </source>
</evidence>
<keyword evidence="6 9" id="KW-0694">RNA-binding</keyword>
<dbReference type="Gene3D" id="3.40.50.150">
    <property type="entry name" value="Vaccinia Virus protein VP39"/>
    <property type="match status" value="1"/>
</dbReference>
<dbReference type="PANTHER" id="PTHR10631:SF3">
    <property type="entry name" value="TRNA (GUANINE(26)-N(2))-DIMETHYLTRANSFERASE"/>
    <property type="match status" value="1"/>
</dbReference>
<proteinExistence type="inferred from homology"/>
<keyword evidence="4 9" id="KW-0949">S-adenosyl-L-methionine</keyword>
<dbReference type="AlphaFoldDB" id="A0A2J8A3J2"/>
<dbReference type="SUPFAM" id="SSF53335">
    <property type="entry name" value="S-adenosyl-L-methionine-dependent methyltransferases"/>
    <property type="match status" value="1"/>
</dbReference>
<dbReference type="EC" id="2.1.1.216" evidence="7"/>
<sequence>GRRSGPRLLEGLAASGLRSIRYALEVPELGSIDANDMDRDAVAAMGRNVALNGPEAAAKIRVLCSDARLTMLQNPAAYDIVDLDPYGTPAGLLDSALQAVSEGGLLMVTATDMANLCGNNSTNCWSNYGAYPVHRSYCHEMALRIVLGCMETHAARPGRERVRKAIVLPWVRASRSIPLTVGC</sequence>
<keyword evidence="11" id="KW-1185">Reference proteome</keyword>
<evidence type="ECO:0000313" key="10">
    <source>
        <dbReference type="EMBL" id="PNH07090.1"/>
    </source>
</evidence>
<comment type="caution">
    <text evidence="10">The sequence shown here is derived from an EMBL/GenBank/DDBJ whole genome shotgun (WGS) entry which is preliminary data.</text>
</comment>
<evidence type="ECO:0000256" key="5">
    <source>
        <dbReference type="ARBA" id="ARBA00022694"/>
    </source>
</evidence>
<evidence type="ECO:0000256" key="6">
    <source>
        <dbReference type="ARBA" id="ARBA00022884"/>
    </source>
</evidence>
<evidence type="ECO:0000256" key="8">
    <source>
        <dbReference type="ARBA" id="ARBA00051897"/>
    </source>
</evidence>
<name>A0A2J8A3J2_9CHLO</name>
<evidence type="ECO:0000256" key="1">
    <source>
        <dbReference type="ARBA" id="ARBA00022555"/>
    </source>
</evidence>
<dbReference type="EMBL" id="PGGS01000198">
    <property type="protein sequence ID" value="PNH07090.1"/>
    <property type="molecule type" value="Genomic_DNA"/>
</dbReference>
<accession>A0A2J8A3J2</accession>
<dbReference type="InterPro" id="IPR002905">
    <property type="entry name" value="Trm1"/>
</dbReference>
<comment type="catalytic activity">
    <reaction evidence="8">
        <text>guanosine(26) in tRNA + 2 S-adenosyl-L-methionine = N(2)-dimethylguanosine(26) in tRNA + 2 S-adenosyl-L-homocysteine + 2 H(+)</text>
        <dbReference type="Rhea" id="RHEA:43140"/>
        <dbReference type="Rhea" id="RHEA-COMP:10359"/>
        <dbReference type="Rhea" id="RHEA-COMP:10360"/>
        <dbReference type="ChEBI" id="CHEBI:15378"/>
        <dbReference type="ChEBI" id="CHEBI:57856"/>
        <dbReference type="ChEBI" id="CHEBI:59789"/>
        <dbReference type="ChEBI" id="CHEBI:74269"/>
        <dbReference type="ChEBI" id="CHEBI:74513"/>
        <dbReference type="EC" id="2.1.1.216"/>
    </reaction>
</comment>
<dbReference type="GO" id="GO:0000049">
    <property type="term" value="F:tRNA binding"/>
    <property type="evidence" value="ECO:0007669"/>
    <property type="project" value="UniProtKB-UniRule"/>
</dbReference>
<gene>
    <name evidence="10" type="ORF">TSOC_006484</name>
</gene>
<dbReference type="PANTHER" id="PTHR10631">
    <property type="entry name" value="N 2 ,N 2 -DIMETHYLGUANOSINE TRNA METHYLTRANSFERASE"/>
    <property type="match status" value="1"/>
</dbReference>
<dbReference type="Pfam" id="PF02005">
    <property type="entry name" value="TRM"/>
    <property type="match status" value="1"/>
</dbReference>
<dbReference type="CDD" id="cd02440">
    <property type="entry name" value="AdoMet_MTases"/>
    <property type="match status" value="1"/>
</dbReference>
<evidence type="ECO:0000256" key="7">
    <source>
        <dbReference type="ARBA" id="ARBA00039099"/>
    </source>
</evidence>
<evidence type="ECO:0000313" key="11">
    <source>
        <dbReference type="Proteomes" id="UP000236333"/>
    </source>
</evidence>
<dbReference type="Proteomes" id="UP000236333">
    <property type="component" value="Unassembled WGS sequence"/>
</dbReference>
<dbReference type="InterPro" id="IPR029063">
    <property type="entry name" value="SAM-dependent_MTases_sf"/>
</dbReference>
<protein>
    <recommendedName>
        <fullName evidence="7">tRNA (guanine(26)-N(2))-dimethyltransferase</fullName>
        <ecNumber evidence="7">2.1.1.216</ecNumber>
    </recommendedName>
</protein>
<dbReference type="GO" id="GO:0005634">
    <property type="term" value="C:nucleus"/>
    <property type="evidence" value="ECO:0007669"/>
    <property type="project" value="TreeGrafter"/>
</dbReference>
<evidence type="ECO:0000256" key="9">
    <source>
        <dbReference type="PROSITE-ProRule" id="PRU00958"/>
    </source>
</evidence>
<organism evidence="10 11">
    <name type="scientific">Tetrabaena socialis</name>
    <dbReference type="NCBI Taxonomy" id="47790"/>
    <lineage>
        <taxon>Eukaryota</taxon>
        <taxon>Viridiplantae</taxon>
        <taxon>Chlorophyta</taxon>
        <taxon>core chlorophytes</taxon>
        <taxon>Chlorophyceae</taxon>
        <taxon>CS clade</taxon>
        <taxon>Chlamydomonadales</taxon>
        <taxon>Tetrabaenaceae</taxon>
        <taxon>Tetrabaena</taxon>
    </lineage>
</organism>
<keyword evidence="1 9" id="KW-0820">tRNA-binding</keyword>
<evidence type="ECO:0000256" key="4">
    <source>
        <dbReference type="ARBA" id="ARBA00022691"/>
    </source>
</evidence>
<keyword evidence="2 9" id="KW-0489">Methyltransferase</keyword>
<feature type="non-terminal residue" evidence="10">
    <location>
        <position position="1"/>
    </location>
</feature>
<comment type="similarity">
    <text evidence="9">Belongs to the class I-like SAM-binding methyltransferase superfamily. Trm1 family.</text>
</comment>
<dbReference type="OrthoDB" id="6349953at2759"/>
<dbReference type="PROSITE" id="PS51626">
    <property type="entry name" value="SAM_MT_TRM1"/>
    <property type="match status" value="1"/>
</dbReference>